<feature type="transmembrane region" description="Helical" evidence="4">
    <location>
        <begin position="121"/>
        <end position="140"/>
    </location>
</feature>
<feature type="domain" description="GGDEF" evidence="6">
    <location>
        <begin position="218"/>
        <end position="347"/>
    </location>
</feature>
<evidence type="ECO:0000259" key="6">
    <source>
        <dbReference type="PROSITE" id="PS50887"/>
    </source>
</evidence>
<dbReference type="InterPro" id="IPR029787">
    <property type="entry name" value="Nucleotide_cyclase"/>
</dbReference>
<dbReference type="PANTHER" id="PTHR45138:SF9">
    <property type="entry name" value="DIGUANYLATE CYCLASE DGCM-RELATED"/>
    <property type="match status" value="1"/>
</dbReference>
<feature type="transmembrane region" description="Helical" evidence="4">
    <location>
        <begin position="64"/>
        <end position="80"/>
    </location>
</feature>
<name>A0A084IJ67_SALHC</name>
<dbReference type="GO" id="GO:0052621">
    <property type="term" value="F:diguanylate cyclase activity"/>
    <property type="evidence" value="ECO:0007669"/>
    <property type="project" value="UniProtKB-EC"/>
</dbReference>
<feature type="signal peptide" evidence="5">
    <location>
        <begin position="1"/>
        <end position="19"/>
    </location>
</feature>
<keyword evidence="4" id="KW-0812">Transmembrane</keyword>
<dbReference type="FunFam" id="3.30.70.270:FF:000001">
    <property type="entry name" value="Diguanylate cyclase domain protein"/>
    <property type="match status" value="1"/>
</dbReference>
<keyword evidence="4" id="KW-1133">Transmembrane helix</keyword>
<evidence type="ECO:0000256" key="3">
    <source>
        <dbReference type="ARBA" id="ARBA00034247"/>
    </source>
</evidence>
<dbReference type="SUPFAM" id="SSF55073">
    <property type="entry name" value="Nucleotide cyclase"/>
    <property type="match status" value="1"/>
</dbReference>
<dbReference type="eggNOG" id="COG2199">
    <property type="taxonomic scope" value="Bacteria"/>
</dbReference>
<sequence>MHTAVVVMMSLAIFASASATLVNALNPGSHLMDVVVPPLMCLVFAGSLVALVRHPEWLLPVTRSALSASSVALIAPTWLYTVQALTTPGTQLIAILPPISSLLVVLIVMVMFFFPLRQAFCIALLLWLLIALPVLIYLVAHPAEMWTPRGTSLLMTYGPIILMLVVLLPMLSGMHGTIDRLASDRVSMEALINLDPLTKIHNRRVSEQLLKNCIAERIGGGVIMFDLDRFKAINDTYGHAVGDQVLTAVAARCKALLRANECVSRWGGEEFLVVIPGADDVVVRQVAERLRRAIANAPIGAVPRVTASFGVTTIRPDDSLAGVLERADRALYRSKQRGRNRVAVSPALLDGEPMA</sequence>
<evidence type="ECO:0000256" key="5">
    <source>
        <dbReference type="SAM" id="SignalP"/>
    </source>
</evidence>
<dbReference type="Pfam" id="PF00990">
    <property type="entry name" value="GGDEF"/>
    <property type="match status" value="1"/>
</dbReference>
<evidence type="ECO:0000256" key="4">
    <source>
        <dbReference type="SAM" id="Phobius"/>
    </source>
</evidence>
<feature type="chain" id="PRO_5001776657" description="diguanylate cyclase" evidence="5">
    <location>
        <begin position="20"/>
        <end position="355"/>
    </location>
</feature>
<dbReference type="EMBL" id="APNK01000023">
    <property type="protein sequence ID" value="KEZ76751.1"/>
    <property type="molecule type" value="Genomic_DNA"/>
</dbReference>
<dbReference type="CDD" id="cd01949">
    <property type="entry name" value="GGDEF"/>
    <property type="match status" value="1"/>
</dbReference>
<reference evidence="7 8" key="1">
    <citation type="submission" date="2013-03" db="EMBL/GenBank/DDBJ databases">
        <title>Salinisphaera hydrothermalis C41B8 Genome Sequencing.</title>
        <authorList>
            <person name="Li C."/>
            <person name="Lai Q."/>
            <person name="Shao Z."/>
        </authorList>
    </citation>
    <scope>NUCLEOTIDE SEQUENCE [LARGE SCALE GENOMIC DNA]</scope>
    <source>
        <strain evidence="7 8">C41B8</strain>
    </source>
</reference>
<dbReference type="PROSITE" id="PS50887">
    <property type="entry name" value="GGDEF"/>
    <property type="match status" value="1"/>
</dbReference>
<comment type="cofactor">
    <cofactor evidence="1">
        <name>Mg(2+)</name>
        <dbReference type="ChEBI" id="CHEBI:18420"/>
    </cofactor>
</comment>
<evidence type="ECO:0000256" key="2">
    <source>
        <dbReference type="ARBA" id="ARBA00012528"/>
    </source>
</evidence>
<dbReference type="InterPro" id="IPR043128">
    <property type="entry name" value="Rev_trsase/Diguanyl_cyclase"/>
</dbReference>
<evidence type="ECO:0000256" key="1">
    <source>
        <dbReference type="ARBA" id="ARBA00001946"/>
    </source>
</evidence>
<protein>
    <recommendedName>
        <fullName evidence="2">diguanylate cyclase</fullName>
        <ecNumber evidence="2">2.7.7.65</ecNumber>
    </recommendedName>
</protein>
<dbReference type="EC" id="2.7.7.65" evidence="2"/>
<dbReference type="Proteomes" id="UP000028302">
    <property type="component" value="Unassembled WGS sequence"/>
</dbReference>
<evidence type="ECO:0000313" key="7">
    <source>
        <dbReference type="EMBL" id="KEZ76751.1"/>
    </source>
</evidence>
<proteinExistence type="predicted"/>
<dbReference type="InterPro" id="IPR000160">
    <property type="entry name" value="GGDEF_dom"/>
</dbReference>
<dbReference type="Gene3D" id="3.30.70.270">
    <property type="match status" value="1"/>
</dbReference>
<comment type="catalytic activity">
    <reaction evidence="3">
        <text>2 GTP = 3',3'-c-di-GMP + 2 diphosphate</text>
        <dbReference type="Rhea" id="RHEA:24898"/>
        <dbReference type="ChEBI" id="CHEBI:33019"/>
        <dbReference type="ChEBI" id="CHEBI:37565"/>
        <dbReference type="ChEBI" id="CHEBI:58805"/>
        <dbReference type="EC" id="2.7.7.65"/>
    </reaction>
</comment>
<organism evidence="7 8">
    <name type="scientific">Salinisphaera hydrothermalis (strain C41B8)</name>
    <dbReference type="NCBI Taxonomy" id="1304275"/>
    <lineage>
        <taxon>Bacteria</taxon>
        <taxon>Pseudomonadati</taxon>
        <taxon>Pseudomonadota</taxon>
        <taxon>Gammaproteobacteria</taxon>
        <taxon>Salinisphaerales</taxon>
        <taxon>Salinisphaeraceae</taxon>
        <taxon>Salinisphaera</taxon>
    </lineage>
</organism>
<dbReference type="AlphaFoldDB" id="A0A084IJ67"/>
<dbReference type="STRING" id="1304275.C41B8_13485"/>
<accession>A0A084IJ67</accession>
<comment type="caution">
    <text evidence="7">The sequence shown here is derived from an EMBL/GenBank/DDBJ whole genome shotgun (WGS) entry which is preliminary data.</text>
</comment>
<feature type="transmembrane region" description="Helical" evidence="4">
    <location>
        <begin position="34"/>
        <end position="52"/>
    </location>
</feature>
<dbReference type="PANTHER" id="PTHR45138">
    <property type="entry name" value="REGULATORY COMPONENTS OF SENSORY TRANSDUCTION SYSTEM"/>
    <property type="match status" value="1"/>
</dbReference>
<keyword evidence="5" id="KW-0732">Signal</keyword>
<gene>
    <name evidence="7" type="ORF">C41B8_13485</name>
</gene>
<feature type="transmembrane region" description="Helical" evidence="4">
    <location>
        <begin position="92"/>
        <end position="114"/>
    </location>
</feature>
<keyword evidence="8" id="KW-1185">Reference proteome</keyword>
<evidence type="ECO:0000313" key="8">
    <source>
        <dbReference type="Proteomes" id="UP000028302"/>
    </source>
</evidence>
<dbReference type="SMART" id="SM00267">
    <property type="entry name" value="GGDEF"/>
    <property type="match status" value="1"/>
</dbReference>
<dbReference type="InterPro" id="IPR050469">
    <property type="entry name" value="Diguanylate_Cyclase"/>
</dbReference>
<keyword evidence="4" id="KW-0472">Membrane</keyword>
<feature type="transmembrane region" description="Helical" evidence="4">
    <location>
        <begin position="152"/>
        <end position="171"/>
    </location>
</feature>
<dbReference type="NCBIfam" id="TIGR00254">
    <property type="entry name" value="GGDEF"/>
    <property type="match status" value="1"/>
</dbReference>